<dbReference type="Gene3D" id="1.10.287.70">
    <property type="match status" value="1"/>
</dbReference>
<comment type="subcellular location">
    <subcellularLocation>
        <location evidence="1">Cell membrane</location>
        <topology evidence="1">Multi-pass membrane protein</topology>
    </subcellularLocation>
</comment>
<name>A0A6P8Z5H5_THRPL</name>
<dbReference type="OrthoDB" id="10601866at2759"/>
<keyword evidence="3" id="KW-1003">Cell membrane</keyword>
<evidence type="ECO:0000256" key="6">
    <source>
        <dbReference type="ARBA" id="ARBA00023136"/>
    </source>
</evidence>
<dbReference type="InterPro" id="IPR001320">
    <property type="entry name" value="Iontro_rcpt_C"/>
</dbReference>
<dbReference type="Proteomes" id="UP000515158">
    <property type="component" value="Unplaced"/>
</dbReference>
<feature type="signal peptide" evidence="11">
    <location>
        <begin position="1"/>
        <end position="21"/>
    </location>
</feature>
<evidence type="ECO:0000256" key="10">
    <source>
        <dbReference type="SAM" id="Phobius"/>
    </source>
</evidence>
<evidence type="ECO:0000256" key="8">
    <source>
        <dbReference type="ARBA" id="ARBA00023180"/>
    </source>
</evidence>
<organism evidence="14">
    <name type="scientific">Thrips palmi</name>
    <name type="common">Melon thrips</name>
    <dbReference type="NCBI Taxonomy" id="161013"/>
    <lineage>
        <taxon>Eukaryota</taxon>
        <taxon>Metazoa</taxon>
        <taxon>Ecdysozoa</taxon>
        <taxon>Arthropoda</taxon>
        <taxon>Hexapoda</taxon>
        <taxon>Insecta</taxon>
        <taxon>Pterygota</taxon>
        <taxon>Neoptera</taxon>
        <taxon>Paraneoptera</taxon>
        <taxon>Thysanoptera</taxon>
        <taxon>Terebrantia</taxon>
        <taxon>Thripoidea</taxon>
        <taxon>Thripidae</taxon>
        <taxon>Thrips</taxon>
    </lineage>
</organism>
<evidence type="ECO:0000313" key="14">
    <source>
        <dbReference type="RefSeq" id="XP_034241877.1"/>
    </source>
</evidence>
<evidence type="ECO:0000256" key="7">
    <source>
        <dbReference type="ARBA" id="ARBA00023170"/>
    </source>
</evidence>
<dbReference type="KEGG" id="tpal:117645672"/>
<keyword evidence="11" id="KW-0732">Signal</keyword>
<proteinExistence type="inferred from homology"/>
<dbReference type="GO" id="GO:0015276">
    <property type="term" value="F:ligand-gated monoatomic ion channel activity"/>
    <property type="evidence" value="ECO:0007669"/>
    <property type="project" value="InterPro"/>
</dbReference>
<reference evidence="14" key="1">
    <citation type="submission" date="2025-08" db="UniProtKB">
        <authorList>
            <consortium name="RefSeq"/>
        </authorList>
    </citation>
    <scope>IDENTIFICATION</scope>
    <source>
        <tissue evidence="14">Total insect</tissue>
    </source>
</reference>
<evidence type="ECO:0000259" key="12">
    <source>
        <dbReference type="Pfam" id="PF00060"/>
    </source>
</evidence>
<dbReference type="RefSeq" id="XP_034241877.1">
    <property type="nucleotide sequence ID" value="XM_034385986.1"/>
</dbReference>
<dbReference type="GO" id="GO:0050906">
    <property type="term" value="P:detection of stimulus involved in sensory perception"/>
    <property type="evidence" value="ECO:0007669"/>
    <property type="project" value="UniProtKB-ARBA"/>
</dbReference>
<feature type="compositionally biased region" description="Acidic residues" evidence="9">
    <location>
        <begin position="92"/>
        <end position="103"/>
    </location>
</feature>
<gene>
    <name evidence="14" type="primary">LOC117645672</name>
</gene>
<dbReference type="GeneID" id="117645672"/>
<evidence type="ECO:0000256" key="3">
    <source>
        <dbReference type="ARBA" id="ARBA00022475"/>
    </source>
</evidence>
<feature type="transmembrane region" description="Helical" evidence="10">
    <location>
        <begin position="606"/>
        <end position="626"/>
    </location>
</feature>
<comment type="similarity">
    <text evidence="2">Belongs to the glutamate-gated ion channel (TC 1.A.10.1) family.</text>
</comment>
<keyword evidence="8" id="KW-0325">Glycoprotein</keyword>
<feature type="domain" description="Ionotropic glutamate receptor C-terminal" evidence="12">
    <location>
        <begin position="357"/>
        <end position="617"/>
    </location>
</feature>
<evidence type="ECO:0000256" key="2">
    <source>
        <dbReference type="ARBA" id="ARBA00008685"/>
    </source>
</evidence>
<dbReference type="PANTHER" id="PTHR42643:SF30">
    <property type="entry name" value="IONOTROPIC RECEPTOR 40A-RELATED"/>
    <property type="match status" value="1"/>
</dbReference>
<keyword evidence="4 10" id="KW-0812">Transmembrane</keyword>
<feature type="transmembrane region" description="Helical" evidence="10">
    <location>
        <begin position="389"/>
        <end position="409"/>
    </location>
</feature>
<keyword evidence="6 10" id="KW-0472">Membrane</keyword>
<protein>
    <submittedName>
        <fullName evidence="14">Uncharacterized protein LOC117645672</fullName>
    </submittedName>
</protein>
<evidence type="ECO:0000256" key="11">
    <source>
        <dbReference type="SAM" id="SignalP"/>
    </source>
</evidence>
<sequence length="689" mass="75483">MRSGPVVLALLVVMTIVIVEAPPPVPQAPSPNPQQVANLVMDFVSAYMTDSRLLTVVGDAPWLPALLRQMSAALSSMPPVRLLRVGGRDNPQADDSEEDEGEGAPEFVGWMAAHILVIVDRPTFTDVIDGLKWLSPPSQHHPVLLLMLAEHTARLSNSEAQQMLMAGVIEGHWHTAILELSGVVVGFIPYRGGCAVIAPTQLASWRQGRGLGRGFPAGPIFVDLKRVTLQGCPLLTSFFEMPPNVKVLRDNGTLRIVGFTGQVMDAMAAVLNTSFILHVGKSGFGKFRGVMLPGQLGETARGSTDVTVGPITGLAERTAVLEWTNMPLTECYAWYVPYDIGYPERAGLYGVINSFTWHMWALLAVAVVCTAFTIEVLVGLLVGPGRGVTLGRVSWAAACVLVTQTPALRLPAASFPARMVFGAWLLTGLVVSAAYQAKLWSIMSRDDRVGLRTLQELVDTGLPVELPTLIADDLVFLAKSNDTFQTLLSRATFQMSLPDTIRENLDGIEKIILQDESLAVYVASLRHPDGTLPAMYRVPGCFTSYIGNYFAVRKGSPLLGRLDTVWKRLYQAGILRFLLKDNERLVKAMSAKPIRTKGRKLGVHDLQGCFLVLAGGLTLALSAFLAEHVAVNFVPLRTCPRKLRTLRRGRAQGRAQGRARRPHWLFKFKRRWGAATAERNRFFNKLQEK</sequence>
<feature type="transmembrane region" description="Helical" evidence="10">
    <location>
        <begin position="357"/>
        <end position="382"/>
    </location>
</feature>
<evidence type="ECO:0000256" key="4">
    <source>
        <dbReference type="ARBA" id="ARBA00022692"/>
    </source>
</evidence>
<keyword evidence="13" id="KW-1185">Reference proteome</keyword>
<dbReference type="Pfam" id="PF00060">
    <property type="entry name" value="Lig_chan"/>
    <property type="match status" value="1"/>
</dbReference>
<dbReference type="GO" id="GO:0005886">
    <property type="term" value="C:plasma membrane"/>
    <property type="evidence" value="ECO:0007669"/>
    <property type="project" value="UniProtKB-SubCell"/>
</dbReference>
<evidence type="ECO:0000256" key="5">
    <source>
        <dbReference type="ARBA" id="ARBA00022989"/>
    </source>
</evidence>
<dbReference type="SUPFAM" id="SSF53850">
    <property type="entry name" value="Periplasmic binding protein-like II"/>
    <property type="match status" value="1"/>
</dbReference>
<accession>A0A6P8Z5H5</accession>
<dbReference type="InParanoid" id="A0A6P8Z5H5"/>
<dbReference type="AlphaFoldDB" id="A0A6P8Z5H5"/>
<feature type="chain" id="PRO_5027568617" evidence="11">
    <location>
        <begin position="22"/>
        <end position="689"/>
    </location>
</feature>
<keyword evidence="7" id="KW-0675">Receptor</keyword>
<feature type="region of interest" description="Disordered" evidence="9">
    <location>
        <begin position="84"/>
        <end position="103"/>
    </location>
</feature>
<dbReference type="InterPro" id="IPR052192">
    <property type="entry name" value="Insect_Ionotropic_Sensory_Rcpt"/>
</dbReference>
<evidence type="ECO:0000256" key="1">
    <source>
        <dbReference type="ARBA" id="ARBA00004651"/>
    </source>
</evidence>
<evidence type="ECO:0000313" key="13">
    <source>
        <dbReference type="Proteomes" id="UP000515158"/>
    </source>
</evidence>
<feature type="transmembrane region" description="Helical" evidence="10">
    <location>
        <begin position="415"/>
        <end position="435"/>
    </location>
</feature>
<evidence type="ECO:0000256" key="9">
    <source>
        <dbReference type="SAM" id="MobiDB-lite"/>
    </source>
</evidence>
<keyword evidence="5 10" id="KW-1133">Transmembrane helix</keyword>
<dbReference type="PANTHER" id="PTHR42643">
    <property type="entry name" value="IONOTROPIC RECEPTOR 20A-RELATED"/>
    <property type="match status" value="1"/>
</dbReference>